<dbReference type="InterPro" id="IPR027417">
    <property type="entry name" value="P-loop_NTPase"/>
</dbReference>
<keyword evidence="2" id="KW-1185">Reference proteome</keyword>
<dbReference type="EMBL" id="JAAOIW010000021">
    <property type="protein sequence ID" value="NHN34655.1"/>
    <property type="molecule type" value="Genomic_DNA"/>
</dbReference>
<sequence>MGGYELNKQNKNIVYLISGPLGVGKSTTTKELARNVEQCVLIEGDVLLNMLNDELLLSWEERLRLTWENIVALTRNSLKHDLNVVIDFVVEEELEWFCEHLSDLKNVSLKYVVLKADKEKIIERLKIRGDIDSLERSLFLLNKMVSSPSINKFSYDTTLKQPSETVKEVIKSTRFYVTIEAY</sequence>
<keyword evidence="1" id="KW-0067">ATP-binding</keyword>
<evidence type="ECO:0000313" key="2">
    <source>
        <dbReference type="Proteomes" id="UP001165962"/>
    </source>
</evidence>
<dbReference type="GO" id="GO:0005524">
    <property type="term" value="F:ATP binding"/>
    <property type="evidence" value="ECO:0007669"/>
    <property type="project" value="UniProtKB-KW"/>
</dbReference>
<organism evidence="1 2">
    <name type="scientific">Paenibacillus agricola</name>
    <dbReference type="NCBI Taxonomy" id="2716264"/>
    <lineage>
        <taxon>Bacteria</taxon>
        <taxon>Bacillati</taxon>
        <taxon>Bacillota</taxon>
        <taxon>Bacilli</taxon>
        <taxon>Bacillales</taxon>
        <taxon>Paenibacillaceae</taxon>
        <taxon>Paenibacillus</taxon>
    </lineage>
</organism>
<dbReference type="Gene3D" id="3.40.50.300">
    <property type="entry name" value="P-loop containing nucleotide triphosphate hydrolases"/>
    <property type="match status" value="1"/>
</dbReference>
<gene>
    <name evidence="1" type="ORF">G9U52_33350</name>
</gene>
<reference evidence="1" key="1">
    <citation type="submission" date="2020-03" db="EMBL/GenBank/DDBJ databases">
        <title>Draft sequencing of Paenibacilllus sp. S3N08.</title>
        <authorList>
            <person name="Kim D.-U."/>
        </authorList>
    </citation>
    <scope>NUCLEOTIDE SEQUENCE</scope>
    <source>
        <strain evidence="1">S3N08</strain>
    </source>
</reference>
<evidence type="ECO:0000313" key="1">
    <source>
        <dbReference type="EMBL" id="NHN34655.1"/>
    </source>
</evidence>
<proteinExistence type="predicted"/>
<keyword evidence="1" id="KW-0547">Nucleotide-binding</keyword>
<accession>A0ABX0JDS8</accession>
<dbReference type="Proteomes" id="UP001165962">
    <property type="component" value="Unassembled WGS sequence"/>
</dbReference>
<dbReference type="Pfam" id="PF13238">
    <property type="entry name" value="AAA_18"/>
    <property type="match status" value="1"/>
</dbReference>
<comment type="caution">
    <text evidence="1">The sequence shown here is derived from an EMBL/GenBank/DDBJ whole genome shotgun (WGS) entry which is preliminary data.</text>
</comment>
<name>A0ABX0JDS8_9BACL</name>
<protein>
    <submittedName>
        <fullName evidence="1">ATP-binding protein</fullName>
    </submittedName>
</protein>
<dbReference type="SUPFAM" id="SSF52540">
    <property type="entry name" value="P-loop containing nucleoside triphosphate hydrolases"/>
    <property type="match status" value="1"/>
</dbReference>